<keyword evidence="2" id="KW-1003">Cell membrane</keyword>
<accession>A0ABU6J8U4</accession>
<dbReference type="PANTHER" id="PTHR30462:SF3">
    <property type="entry name" value="INTERMEMBRANE TRANSPORT PROTEIN PQIA"/>
    <property type="match status" value="1"/>
</dbReference>
<feature type="transmembrane region" description="Helical" evidence="7">
    <location>
        <begin position="172"/>
        <end position="193"/>
    </location>
</feature>
<keyword evidence="3" id="KW-0997">Cell inner membrane</keyword>
<evidence type="ECO:0000256" key="3">
    <source>
        <dbReference type="ARBA" id="ARBA00022519"/>
    </source>
</evidence>
<evidence type="ECO:0000313" key="9">
    <source>
        <dbReference type="Proteomes" id="UP001352263"/>
    </source>
</evidence>
<evidence type="ECO:0000256" key="6">
    <source>
        <dbReference type="ARBA" id="ARBA00023136"/>
    </source>
</evidence>
<feature type="transmembrane region" description="Helical" evidence="7">
    <location>
        <begin position="100"/>
        <end position="125"/>
    </location>
</feature>
<sequence length="226" mass="24773">MKAADAAVRRQWIACEQCDLLQHEVELPARAVACCRRCDAVLYRGPRTRLDTMIALALACAIMFLVTNLFPIATLSTQGIAVSTTLFGSAQLLAEQGRPVVAVLMFVTTILVPALELSALLYMLLPLRFGRVPSGMTTAFRMLLAAHPWSMLEVFLLGLLVTLVKLSELASIVPGIAFWSFCGVIVLFSWLSASFSTRDLWRWTEDARQAQASRAQARAGSAEALR</sequence>
<dbReference type="Proteomes" id="UP001352263">
    <property type="component" value="Unassembled WGS sequence"/>
</dbReference>
<evidence type="ECO:0000256" key="4">
    <source>
        <dbReference type="ARBA" id="ARBA00022692"/>
    </source>
</evidence>
<dbReference type="PANTHER" id="PTHR30462">
    <property type="entry name" value="INTERMEMBRANE TRANSPORT PROTEIN PQIB-RELATED"/>
    <property type="match status" value="1"/>
</dbReference>
<reference evidence="8 9" key="1">
    <citation type="submission" date="2023-10" db="EMBL/GenBank/DDBJ databases">
        <title>Noviherbaspirillum sp. CPCC 100848 genome assembly.</title>
        <authorList>
            <person name="Li X.Y."/>
            <person name="Fang X.M."/>
        </authorList>
    </citation>
    <scope>NUCLEOTIDE SEQUENCE [LARGE SCALE GENOMIC DNA]</scope>
    <source>
        <strain evidence="8 9">CPCC 100848</strain>
    </source>
</reference>
<keyword evidence="5 7" id="KW-1133">Transmembrane helix</keyword>
<evidence type="ECO:0000256" key="2">
    <source>
        <dbReference type="ARBA" id="ARBA00022475"/>
    </source>
</evidence>
<name>A0ABU6J8U4_9BURK</name>
<dbReference type="InterPro" id="IPR007498">
    <property type="entry name" value="PqiA-like"/>
</dbReference>
<organism evidence="8 9">
    <name type="scientific">Noviherbaspirillum album</name>
    <dbReference type="NCBI Taxonomy" id="3080276"/>
    <lineage>
        <taxon>Bacteria</taxon>
        <taxon>Pseudomonadati</taxon>
        <taxon>Pseudomonadota</taxon>
        <taxon>Betaproteobacteria</taxon>
        <taxon>Burkholderiales</taxon>
        <taxon>Oxalobacteraceae</taxon>
        <taxon>Noviherbaspirillum</taxon>
    </lineage>
</organism>
<keyword evidence="4 7" id="KW-0812">Transmembrane</keyword>
<evidence type="ECO:0000313" key="8">
    <source>
        <dbReference type="EMBL" id="MEC4719853.1"/>
    </source>
</evidence>
<feature type="transmembrane region" description="Helical" evidence="7">
    <location>
        <begin position="54"/>
        <end position="80"/>
    </location>
</feature>
<evidence type="ECO:0000256" key="7">
    <source>
        <dbReference type="SAM" id="Phobius"/>
    </source>
</evidence>
<feature type="transmembrane region" description="Helical" evidence="7">
    <location>
        <begin position="146"/>
        <end position="166"/>
    </location>
</feature>
<dbReference type="InterPro" id="IPR051800">
    <property type="entry name" value="PqiA-PqiB_transport"/>
</dbReference>
<dbReference type="EMBL" id="JAWIIV010000008">
    <property type="protein sequence ID" value="MEC4719853.1"/>
    <property type="molecule type" value="Genomic_DNA"/>
</dbReference>
<evidence type="ECO:0000256" key="1">
    <source>
        <dbReference type="ARBA" id="ARBA00004533"/>
    </source>
</evidence>
<protein>
    <submittedName>
        <fullName evidence="8">Paraquat-inducible protein A</fullName>
    </submittedName>
</protein>
<keyword evidence="9" id="KW-1185">Reference proteome</keyword>
<comment type="caution">
    <text evidence="8">The sequence shown here is derived from an EMBL/GenBank/DDBJ whole genome shotgun (WGS) entry which is preliminary data.</text>
</comment>
<keyword evidence="6 7" id="KW-0472">Membrane</keyword>
<dbReference type="Pfam" id="PF04403">
    <property type="entry name" value="PqiA"/>
    <property type="match status" value="1"/>
</dbReference>
<gene>
    <name evidence="8" type="ORF">RY831_11885</name>
</gene>
<evidence type="ECO:0000256" key="5">
    <source>
        <dbReference type="ARBA" id="ARBA00022989"/>
    </source>
</evidence>
<proteinExistence type="predicted"/>
<dbReference type="RefSeq" id="WP_326506565.1">
    <property type="nucleotide sequence ID" value="NZ_JAWIIV010000008.1"/>
</dbReference>
<comment type="subcellular location">
    <subcellularLocation>
        <location evidence="1">Cell inner membrane</location>
    </subcellularLocation>
</comment>